<proteinExistence type="inferred from homology"/>
<protein>
    <recommendedName>
        <fullName evidence="3">tRNA threonylcarbamoyladenosine biosynthesis protein TsaE</fullName>
    </recommendedName>
    <alternativeName>
        <fullName evidence="10">t(6)A37 threonylcarbamoyladenosine biosynthesis protein TsaE</fullName>
    </alternativeName>
</protein>
<dbReference type="OrthoDB" id="9815896at2"/>
<name>R1CDP3_9FIRM</name>
<dbReference type="AlphaFoldDB" id="R1CDP3"/>
<dbReference type="eggNOG" id="COG0802">
    <property type="taxonomic scope" value="Bacteria"/>
</dbReference>
<evidence type="ECO:0000256" key="5">
    <source>
        <dbReference type="ARBA" id="ARBA00022694"/>
    </source>
</evidence>
<dbReference type="GO" id="GO:0046872">
    <property type="term" value="F:metal ion binding"/>
    <property type="evidence" value="ECO:0007669"/>
    <property type="project" value="UniProtKB-KW"/>
</dbReference>
<dbReference type="FunFam" id="3.40.50.300:FF:000777">
    <property type="entry name" value="tRNA (N6-adenosine(37)-N6)-threonylcarbamoyltransferase complex ATPase TsaE"/>
    <property type="match status" value="1"/>
</dbReference>
<dbReference type="NCBIfam" id="TIGR00150">
    <property type="entry name" value="T6A_YjeE"/>
    <property type="match status" value="1"/>
</dbReference>
<dbReference type="Pfam" id="PF02367">
    <property type="entry name" value="TsaE"/>
    <property type="match status" value="1"/>
</dbReference>
<dbReference type="STRING" id="1304284.L21TH_1555"/>
<comment type="similarity">
    <text evidence="2">Belongs to the TsaE family.</text>
</comment>
<evidence type="ECO:0000256" key="1">
    <source>
        <dbReference type="ARBA" id="ARBA00004496"/>
    </source>
</evidence>
<dbReference type="RefSeq" id="WP_006313500.1">
    <property type="nucleotide sequence ID" value="NZ_ARZA01000176.1"/>
</dbReference>
<dbReference type="InterPro" id="IPR027417">
    <property type="entry name" value="P-loop_NTPase"/>
</dbReference>
<sequence length="156" mass="17792">MLTIVTNSAEETKEIGYRLGRILQGGDIVCLTGDLGAGKTTLTQALAKGLDVDDYVTSPTFTLINEYNGRYPVYHMDVYRLEDVDEMYDLGYEEYFYSDGVTIVEWANLIEEILPEERLNIQLKRGKEGNEREINIYGKGERYEEIIRNLKSVSSS</sequence>
<dbReference type="Gene3D" id="3.40.50.300">
    <property type="entry name" value="P-loop containing nucleotide triphosphate hydrolases"/>
    <property type="match status" value="1"/>
</dbReference>
<keyword evidence="12" id="KW-1185">Reference proteome</keyword>
<dbReference type="SUPFAM" id="SSF52540">
    <property type="entry name" value="P-loop containing nucleoside triphosphate hydrolases"/>
    <property type="match status" value="1"/>
</dbReference>
<evidence type="ECO:0000256" key="6">
    <source>
        <dbReference type="ARBA" id="ARBA00022723"/>
    </source>
</evidence>
<dbReference type="InterPro" id="IPR003442">
    <property type="entry name" value="T6A_TsaE"/>
</dbReference>
<gene>
    <name evidence="11" type="ORF">L21TH_1555</name>
</gene>
<keyword evidence="9" id="KW-0460">Magnesium</keyword>
<evidence type="ECO:0000256" key="4">
    <source>
        <dbReference type="ARBA" id="ARBA00022490"/>
    </source>
</evidence>
<dbReference type="GO" id="GO:0005737">
    <property type="term" value="C:cytoplasm"/>
    <property type="evidence" value="ECO:0007669"/>
    <property type="project" value="UniProtKB-SubCell"/>
</dbReference>
<evidence type="ECO:0000256" key="10">
    <source>
        <dbReference type="ARBA" id="ARBA00032441"/>
    </source>
</evidence>
<keyword evidence="5" id="KW-0819">tRNA processing</keyword>
<dbReference type="GO" id="GO:0002949">
    <property type="term" value="P:tRNA threonylcarbamoyladenosine modification"/>
    <property type="evidence" value="ECO:0007669"/>
    <property type="project" value="InterPro"/>
</dbReference>
<dbReference type="PANTHER" id="PTHR33540">
    <property type="entry name" value="TRNA THREONYLCARBAMOYLADENOSINE BIOSYNTHESIS PROTEIN TSAE"/>
    <property type="match status" value="1"/>
</dbReference>
<evidence type="ECO:0000313" key="12">
    <source>
        <dbReference type="Proteomes" id="UP000013378"/>
    </source>
</evidence>
<evidence type="ECO:0000256" key="9">
    <source>
        <dbReference type="ARBA" id="ARBA00022842"/>
    </source>
</evidence>
<dbReference type="PANTHER" id="PTHR33540:SF2">
    <property type="entry name" value="TRNA THREONYLCARBAMOYLADENOSINE BIOSYNTHESIS PROTEIN TSAE"/>
    <property type="match status" value="1"/>
</dbReference>
<reference evidence="11 12" key="1">
    <citation type="journal article" date="2015" name="Geomicrobiol. J.">
        <title>Caldisalinibacter kiritimatiensis gen. nov., sp. nov., a moderately thermohalophilic thiosulfate-reducing bacterium from a hypersaline microbial mat.</title>
        <authorList>
            <person name="Ben Hania W."/>
            <person name="Joseph M."/>
            <person name="Fiebig A."/>
            <person name="Bunk B."/>
            <person name="Klenk H.-P."/>
            <person name="Fardeau M.-L."/>
            <person name="Spring S."/>
        </authorList>
    </citation>
    <scope>NUCLEOTIDE SEQUENCE [LARGE SCALE GENOMIC DNA]</scope>
    <source>
        <strain evidence="11 12">L21-TH-D2</strain>
    </source>
</reference>
<evidence type="ECO:0000256" key="2">
    <source>
        <dbReference type="ARBA" id="ARBA00007599"/>
    </source>
</evidence>
<keyword evidence="4" id="KW-0963">Cytoplasm</keyword>
<dbReference type="GO" id="GO:0005524">
    <property type="term" value="F:ATP binding"/>
    <property type="evidence" value="ECO:0007669"/>
    <property type="project" value="UniProtKB-KW"/>
</dbReference>
<dbReference type="Proteomes" id="UP000013378">
    <property type="component" value="Unassembled WGS sequence"/>
</dbReference>
<comment type="caution">
    <text evidence="11">The sequence shown here is derived from an EMBL/GenBank/DDBJ whole genome shotgun (WGS) entry which is preliminary data.</text>
</comment>
<evidence type="ECO:0000256" key="8">
    <source>
        <dbReference type="ARBA" id="ARBA00022840"/>
    </source>
</evidence>
<dbReference type="PATRIC" id="fig|1304284.3.peg.1524"/>
<keyword evidence="7" id="KW-0547">Nucleotide-binding</keyword>
<accession>R1CDP3</accession>
<keyword evidence="6" id="KW-0479">Metal-binding</keyword>
<dbReference type="EMBL" id="ARZA01000176">
    <property type="protein sequence ID" value="EOD00405.1"/>
    <property type="molecule type" value="Genomic_DNA"/>
</dbReference>
<organism evidence="11 12">
    <name type="scientific">Caldisalinibacter kiritimatiensis</name>
    <dbReference type="NCBI Taxonomy" id="1304284"/>
    <lineage>
        <taxon>Bacteria</taxon>
        <taxon>Bacillati</taxon>
        <taxon>Bacillota</taxon>
        <taxon>Tissierellia</taxon>
        <taxon>Tissierellales</taxon>
        <taxon>Thermohalobacteraceae</taxon>
        <taxon>Caldisalinibacter</taxon>
    </lineage>
</organism>
<evidence type="ECO:0000256" key="7">
    <source>
        <dbReference type="ARBA" id="ARBA00022741"/>
    </source>
</evidence>
<evidence type="ECO:0000256" key="3">
    <source>
        <dbReference type="ARBA" id="ARBA00019010"/>
    </source>
</evidence>
<comment type="subcellular location">
    <subcellularLocation>
        <location evidence="1">Cytoplasm</location>
    </subcellularLocation>
</comment>
<evidence type="ECO:0000313" key="11">
    <source>
        <dbReference type="EMBL" id="EOD00405.1"/>
    </source>
</evidence>
<keyword evidence="8" id="KW-0067">ATP-binding</keyword>